<proteinExistence type="predicted"/>
<reference evidence="1 2" key="1">
    <citation type="journal article" date="2015" name="Nat. Commun.">
        <title>Outbred genome sequencing and CRISPR/Cas9 gene editing in butterflies.</title>
        <authorList>
            <person name="Li X."/>
            <person name="Fan D."/>
            <person name="Zhang W."/>
            <person name="Liu G."/>
            <person name="Zhang L."/>
            <person name="Zhao L."/>
            <person name="Fang X."/>
            <person name="Chen L."/>
            <person name="Dong Y."/>
            <person name="Chen Y."/>
            <person name="Ding Y."/>
            <person name="Zhao R."/>
            <person name="Feng M."/>
            <person name="Zhu Y."/>
            <person name="Feng Y."/>
            <person name="Jiang X."/>
            <person name="Zhu D."/>
            <person name="Xiang H."/>
            <person name="Feng X."/>
            <person name="Li S."/>
            <person name="Wang J."/>
            <person name="Zhang G."/>
            <person name="Kronforst M.R."/>
            <person name="Wang W."/>
        </authorList>
    </citation>
    <scope>NUCLEOTIDE SEQUENCE [LARGE SCALE GENOMIC DNA]</scope>
    <source>
        <strain evidence="1">Ya'a_city_454_Px</strain>
        <tissue evidence="1">Whole body</tissue>
    </source>
</reference>
<accession>A0A194QI68</accession>
<sequence>MDSWGILNVDTAAIAISREDDVQTSFRRKHLIVSFVN</sequence>
<protein>
    <submittedName>
        <fullName evidence="1">Uncharacterized protein</fullName>
    </submittedName>
</protein>
<dbReference type="EMBL" id="KQ459193">
    <property type="protein sequence ID" value="KPJ03146.1"/>
    <property type="molecule type" value="Genomic_DNA"/>
</dbReference>
<keyword evidence="2" id="KW-1185">Reference proteome</keyword>
<organism evidence="1 2">
    <name type="scientific">Papilio xuthus</name>
    <name type="common">Asian swallowtail butterfly</name>
    <dbReference type="NCBI Taxonomy" id="66420"/>
    <lineage>
        <taxon>Eukaryota</taxon>
        <taxon>Metazoa</taxon>
        <taxon>Ecdysozoa</taxon>
        <taxon>Arthropoda</taxon>
        <taxon>Hexapoda</taxon>
        <taxon>Insecta</taxon>
        <taxon>Pterygota</taxon>
        <taxon>Neoptera</taxon>
        <taxon>Endopterygota</taxon>
        <taxon>Lepidoptera</taxon>
        <taxon>Glossata</taxon>
        <taxon>Ditrysia</taxon>
        <taxon>Papilionoidea</taxon>
        <taxon>Papilionidae</taxon>
        <taxon>Papilioninae</taxon>
        <taxon>Papilio</taxon>
    </lineage>
</organism>
<evidence type="ECO:0000313" key="1">
    <source>
        <dbReference type="EMBL" id="KPJ03146.1"/>
    </source>
</evidence>
<gene>
    <name evidence="1" type="ORF">RR46_06304</name>
</gene>
<dbReference type="Proteomes" id="UP000053268">
    <property type="component" value="Unassembled WGS sequence"/>
</dbReference>
<name>A0A194QI68_PAPXU</name>
<evidence type="ECO:0000313" key="2">
    <source>
        <dbReference type="Proteomes" id="UP000053268"/>
    </source>
</evidence>
<dbReference type="AlphaFoldDB" id="A0A194QI68"/>